<proteinExistence type="inferred from homology"/>
<keyword evidence="10 13" id="KW-0408">Iron</keyword>
<dbReference type="Proteomes" id="UP000076727">
    <property type="component" value="Unassembled WGS sequence"/>
</dbReference>
<dbReference type="AlphaFoldDB" id="A0A165PSD1"/>
<dbReference type="GO" id="GO:0004497">
    <property type="term" value="F:monooxygenase activity"/>
    <property type="evidence" value="ECO:0007669"/>
    <property type="project" value="UniProtKB-KW"/>
</dbReference>
<dbReference type="InterPro" id="IPR017972">
    <property type="entry name" value="Cyt_P450_CS"/>
</dbReference>
<evidence type="ECO:0000256" key="10">
    <source>
        <dbReference type="ARBA" id="ARBA00023004"/>
    </source>
</evidence>
<reference evidence="15 16" key="1">
    <citation type="journal article" date="2016" name="Mol. Biol. Evol.">
        <title>Comparative Genomics of Early-Diverging Mushroom-Forming Fungi Provides Insights into the Origins of Lignocellulose Decay Capabilities.</title>
        <authorList>
            <person name="Nagy L.G."/>
            <person name="Riley R."/>
            <person name="Tritt A."/>
            <person name="Adam C."/>
            <person name="Daum C."/>
            <person name="Floudas D."/>
            <person name="Sun H."/>
            <person name="Yadav J.S."/>
            <person name="Pangilinan J."/>
            <person name="Larsson K.H."/>
            <person name="Matsuura K."/>
            <person name="Barry K."/>
            <person name="Labutti K."/>
            <person name="Kuo R."/>
            <person name="Ohm R.A."/>
            <person name="Bhattacharya S.S."/>
            <person name="Shirouzu T."/>
            <person name="Yoshinaga Y."/>
            <person name="Martin F.M."/>
            <person name="Grigoriev I.V."/>
            <person name="Hibbett D.S."/>
        </authorList>
    </citation>
    <scope>NUCLEOTIDE SEQUENCE [LARGE SCALE GENOMIC DNA]</scope>
    <source>
        <strain evidence="15 16">L-15889</strain>
    </source>
</reference>
<dbReference type="EMBL" id="KV429065">
    <property type="protein sequence ID" value="KZT68576.1"/>
    <property type="molecule type" value="Genomic_DNA"/>
</dbReference>
<dbReference type="Gene3D" id="1.10.630.10">
    <property type="entry name" value="Cytochrome P450"/>
    <property type="match status" value="1"/>
</dbReference>
<dbReference type="InterPro" id="IPR002401">
    <property type="entry name" value="Cyt_P450_E_grp-I"/>
</dbReference>
<keyword evidence="9 14" id="KW-0560">Oxidoreductase</keyword>
<dbReference type="PROSITE" id="PS00086">
    <property type="entry name" value="CYTOCHROME_P450"/>
    <property type="match status" value="1"/>
</dbReference>
<comment type="pathway">
    <text evidence="3">Secondary metabolite biosynthesis.</text>
</comment>
<dbReference type="GO" id="GO:0016705">
    <property type="term" value="F:oxidoreductase activity, acting on paired donors, with incorporation or reduction of molecular oxygen"/>
    <property type="evidence" value="ECO:0007669"/>
    <property type="project" value="InterPro"/>
</dbReference>
<evidence type="ECO:0000256" key="2">
    <source>
        <dbReference type="ARBA" id="ARBA00004167"/>
    </source>
</evidence>
<dbReference type="GO" id="GO:0005506">
    <property type="term" value="F:iron ion binding"/>
    <property type="evidence" value="ECO:0007669"/>
    <property type="project" value="InterPro"/>
</dbReference>
<evidence type="ECO:0000256" key="6">
    <source>
        <dbReference type="ARBA" id="ARBA00022692"/>
    </source>
</evidence>
<evidence type="ECO:0000256" key="1">
    <source>
        <dbReference type="ARBA" id="ARBA00001971"/>
    </source>
</evidence>
<dbReference type="InterPro" id="IPR001128">
    <property type="entry name" value="Cyt_P450"/>
</dbReference>
<comment type="similarity">
    <text evidence="4 14">Belongs to the cytochrome P450 family.</text>
</comment>
<dbReference type="PRINTS" id="PR00463">
    <property type="entry name" value="EP450I"/>
</dbReference>
<dbReference type="CDD" id="cd11065">
    <property type="entry name" value="CYP64-like"/>
    <property type="match status" value="1"/>
</dbReference>
<keyword evidence="6" id="KW-0812">Transmembrane</keyword>
<evidence type="ECO:0000256" key="12">
    <source>
        <dbReference type="ARBA" id="ARBA00023136"/>
    </source>
</evidence>
<evidence type="ECO:0000256" key="5">
    <source>
        <dbReference type="ARBA" id="ARBA00022617"/>
    </source>
</evidence>
<evidence type="ECO:0000256" key="13">
    <source>
        <dbReference type="PIRSR" id="PIRSR602401-1"/>
    </source>
</evidence>
<name>A0A165PSD1_9APHY</name>
<feature type="binding site" description="axial binding residue" evidence="13">
    <location>
        <position position="436"/>
    </location>
    <ligand>
        <name>heme</name>
        <dbReference type="ChEBI" id="CHEBI:30413"/>
    </ligand>
    <ligandPart>
        <name>Fe</name>
        <dbReference type="ChEBI" id="CHEBI:18248"/>
    </ligandPart>
</feature>
<evidence type="ECO:0000256" key="8">
    <source>
        <dbReference type="ARBA" id="ARBA00022989"/>
    </source>
</evidence>
<dbReference type="PANTHER" id="PTHR46300:SF7">
    <property type="entry name" value="P450, PUTATIVE (EUROFUNG)-RELATED"/>
    <property type="match status" value="1"/>
</dbReference>
<evidence type="ECO:0000256" key="9">
    <source>
        <dbReference type="ARBA" id="ARBA00023002"/>
    </source>
</evidence>
<dbReference type="InterPro" id="IPR036396">
    <property type="entry name" value="Cyt_P450_sf"/>
</dbReference>
<dbReference type="OrthoDB" id="2789670at2759"/>
<evidence type="ECO:0000313" key="15">
    <source>
        <dbReference type="EMBL" id="KZT68576.1"/>
    </source>
</evidence>
<keyword evidence="16" id="KW-1185">Reference proteome</keyword>
<keyword evidence="12" id="KW-0472">Membrane</keyword>
<keyword evidence="5 13" id="KW-0349">Heme</keyword>
<dbReference type="SUPFAM" id="SSF48264">
    <property type="entry name" value="Cytochrome P450"/>
    <property type="match status" value="1"/>
</dbReference>
<evidence type="ECO:0000313" key="16">
    <source>
        <dbReference type="Proteomes" id="UP000076727"/>
    </source>
</evidence>
<comment type="cofactor">
    <cofactor evidence="1 13">
        <name>heme</name>
        <dbReference type="ChEBI" id="CHEBI:30413"/>
    </cofactor>
</comment>
<evidence type="ECO:0000256" key="7">
    <source>
        <dbReference type="ARBA" id="ARBA00022723"/>
    </source>
</evidence>
<dbReference type="GO" id="GO:0020037">
    <property type="term" value="F:heme binding"/>
    <property type="evidence" value="ECO:0007669"/>
    <property type="project" value="InterPro"/>
</dbReference>
<keyword evidence="11 14" id="KW-0503">Monooxygenase</keyword>
<evidence type="ECO:0000256" key="3">
    <source>
        <dbReference type="ARBA" id="ARBA00005179"/>
    </source>
</evidence>
<gene>
    <name evidence="15" type="ORF">DAEQUDRAFT_727696</name>
</gene>
<protein>
    <submittedName>
        <fullName evidence="15">Cytochrome P450</fullName>
    </submittedName>
</protein>
<organism evidence="15 16">
    <name type="scientific">Daedalea quercina L-15889</name>
    <dbReference type="NCBI Taxonomy" id="1314783"/>
    <lineage>
        <taxon>Eukaryota</taxon>
        <taxon>Fungi</taxon>
        <taxon>Dikarya</taxon>
        <taxon>Basidiomycota</taxon>
        <taxon>Agaricomycotina</taxon>
        <taxon>Agaricomycetes</taxon>
        <taxon>Polyporales</taxon>
        <taxon>Fomitopsis</taxon>
    </lineage>
</organism>
<keyword evidence="8" id="KW-1133">Transmembrane helix</keyword>
<dbReference type="GO" id="GO:0016020">
    <property type="term" value="C:membrane"/>
    <property type="evidence" value="ECO:0007669"/>
    <property type="project" value="UniProtKB-SubCell"/>
</dbReference>
<dbReference type="PANTHER" id="PTHR46300">
    <property type="entry name" value="P450, PUTATIVE (EUROFUNG)-RELATED-RELATED"/>
    <property type="match status" value="1"/>
</dbReference>
<sequence>MITASTFADALALGFLVYILRRGFTNKRRDNLPPGPNGWPIIGNAFDMPTRYQWRTFAQWGEKWGDIVSVNLFGKHLVILNSFDVADEILDKKSAASSDRTPLPVCGEIMGWNFIVTLQQYGLHLREMRRLIFQTVGTSTGLMELAPDLEHCAHDFLCRVAADPASLTQEVHRFTAASSLKFIYGYTAKKDNDELVKIVEAAMKGFTIGTAPATFLADTFPILTRVPAWFPGAKWKRTAQAWRKDTEAMCDVPYDFAKAQIDSGTAVPSFVASNLGDNVDPQRDALVKDTAASMYAGAADTTVSAIRTFFLAMMCYPEVNKKAQEEIDRVIGPDRLPGIGDREQLPYVSALCWEVLRWKPLGPLGIPHMLSQDDVHRGYLLPKGTVIVANVWNMLRDPRHYSHPEHFNPDRFVRKEGFEPETDPRRMIFGFGRRVCPGSQLAEISLFLICAVSLAAFEISKPVVDGKVVEPSMEYTTGSISHPVEFQCSIKLRSSKAEALLYSASD</sequence>
<dbReference type="Pfam" id="PF00067">
    <property type="entry name" value="p450"/>
    <property type="match status" value="1"/>
</dbReference>
<comment type="subcellular location">
    <subcellularLocation>
        <location evidence="2">Membrane</location>
        <topology evidence="2">Single-pass membrane protein</topology>
    </subcellularLocation>
</comment>
<accession>A0A165PSD1</accession>
<dbReference type="STRING" id="1314783.A0A165PSD1"/>
<evidence type="ECO:0000256" key="11">
    <source>
        <dbReference type="ARBA" id="ARBA00023033"/>
    </source>
</evidence>
<keyword evidence="7 13" id="KW-0479">Metal-binding</keyword>
<evidence type="ECO:0000256" key="14">
    <source>
        <dbReference type="RuleBase" id="RU000461"/>
    </source>
</evidence>
<dbReference type="InterPro" id="IPR050364">
    <property type="entry name" value="Cytochrome_P450_fung"/>
</dbReference>
<evidence type="ECO:0000256" key="4">
    <source>
        <dbReference type="ARBA" id="ARBA00010617"/>
    </source>
</evidence>